<dbReference type="Proteomes" id="UP001596002">
    <property type="component" value="Unassembled WGS sequence"/>
</dbReference>
<name>A0ABV9PZ51_9BACL</name>
<comment type="caution">
    <text evidence="1">The sequence shown here is derived from an EMBL/GenBank/DDBJ whole genome shotgun (WGS) entry which is preliminary data.</text>
</comment>
<protein>
    <submittedName>
        <fullName evidence="1">Uncharacterized protein</fullName>
    </submittedName>
</protein>
<dbReference type="RefSeq" id="WP_380024150.1">
    <property type="nucleotide sequence ID" value="NZ_JBHSHC010000014.1"/>
</dbReference>
<keyword evidence="2" id="KW-1185">Reference proteome</keyword>
<reference evidence="2" key="1">
    <citation type="journal article" date="2019" name="Int. J. Syst. Evol. Microbiol.">
        <title>The Global Catalogue of Microorganisms (GCM) 10K type strain sequencing project: providing services to taxonomists for standard genome sequencing and annotation.</title>
        <authorList>
            <consortium name="The Broad Institute Genomics Platform"/>
            <consortium name="The Broad Institute Genome Sequencing Center for Infectious Disease"/>
            <person name="Wu L."/>
            <person name="Ma J."/>
        </authorList>
    </citation>
    <scope>NUCLEOTIDE SEQUENCE [LARGE SCALE GENOMIC DNA]</scope>
    <source>
        <strain evidence="2">WYCCWR 12678</strain>
    </source>
</reference>
<gene>
    <name evidence="1" type="ORF">ACFO8Q_02790</name>
</gene>
<evidence type="ECO:0000313" key="1">
    <source>
        <dbReference type="EMBL" id="MFC4766327.1"/>
    </source>
</evidence>
<proteinExistence type="predicted"/>
<sequence>MNQMTTYLYPTEDVFNRPEHWEICICRDEGNRYLAMAQKSGTNEIYGWQELNVDSEIRAFEEMAYRINTNQQQVPQQPVYVGQTPT</sequence>
<dbReference type="EMBL" id="JBHSHC010000014">
    <property type="protein sequence ID" value="MFC4766327.1"/>
    <property type="molecule type" value="Genomic_DNA"/>
</dbReference>
<organism evidence="1 2">
    <name type="scientific">Effusibacillus consociatus</name>
    <dbReference type="NCBI Taxonomy" id="1117041"/>
    <lineage>
        <taxon>Bacteria</taxon>
        <taxon>Bacillati</taxon>
        <taxon>Bacillota</taxon>
        <taxon>Bacilli</taxon>
        <taxon>Bacillales</taxon>
        <taxon>Alicyclobacillaceae</taxon>
        <taxon>Effusibacillus</taxon>
    </lineage>
</organism>
<accession>A0ABV9PZ51</accession>
<evidence type="ECO:0000313" key="2">
    <source>
        <dbReference type="Proteomes" id="UP001596002"/>
    </source>
</evidence>